<feature type="domain" description="Fungal lipase-type" evidence="1">
    <location>
        <begin position="136"/>
        <end position="214"/>
    </location>
</feature>
<proteinExistence type="predicted"/>
<dbReference type="InterPro" id="IPR029058">
    <property type="entry name" value="AB_hydrolase_fold"/>
</dbReference>
<name>A0A3B0ZW00_9ZZZZ</name>
<dbReference type="GO" id="GO:0006629">
    <property type="term" value="P:lipid metabolic process"/>
    <property type="evidence" value="ECO:0007669"/>
    <property type="project" value="InterPro"/>
</dbReference>
<reference evidence="2" key="1">
    <citation type="submission" date="2018-06" db="EMBL/GenBank/DDBJ databases">
        <authorList>
            <person name="Zhirakovskaya E."/>
        </authorList>
    </citation>
    <scope>NUCLEOTIDE SEQUENCE</scope>
</reference>
<dbReference type="AlphaFoldDB" id="A0A3B0ZW00"/>
<accession>A0A3B0ZW00</accession>
<dbReference type="InterPro" id="IPR002921">
    <property type="entry name" value="Fungal_lipase-type"/>
</dbReference>
<dbReference type="EMBL" id="UOFR01000053">
    <property type="protein sequence ID" value="VAW97745.1"/>
    <property type="molecule type" value="Genomic_DNA"/>
</dbReference>
<dbReference type="Pfam" id="PF01764">
    <property type="entry name" value="Lipase_3"/>
    <property type="match status" value="1"/>
</dbReference>
<protein>
    <recommendedName>
        <fullName evidence="1">Fungal lipase-type domain-containing protein</fullName>
    </recommendedName>
</protein>
<evidence type="ECO:0000259" key="1">
    <source>
        <dbReference type="Pfam" id="PF01764"/>
    </source>
</evidence>
<dbReference type="Gene3D" id="3.40.50.1820">
    <property type="entry name" value="alpha/beta hydrolase"/>
    <property type="match status" value="1"/>
</dbReference>
<dbReference type="SUPFAM" id="SSF53474">
    <property type="entry name" value="alpha/beta-Hydrolases"/>
    <property type="match status" value="1"/>
</dbReference>
<gene>
    <name evidence="2" type="ORF">MNBD_GAMMA21-2949</name>
</gene>
<organism evidence="2">
    <name type="scientific">hydrothermal vent metagenome</name>
    <dbReference type="NCBI Taxonomy" id="652676"/>
    <lineage>
        <taxon>unclassified sequences</taxon>
        <taxon>metagenomes</taxon>
        <taxon>ecological metagenomes</taxon>
    </lineage>
</organism>
<evidence type="ECO:0000313" key="2">
    <source>
        <dbReference type="EMBL" id="VAW97745.1"/>
    </source>
</evidence>
<sequence length="308" mass="35935">MIDRTIIFIPGKNPKPVPEQHRQLLWRCMLEGIRRSEPELVSNIKNQYDHFKLIAWTYLYYHQTTDISRDLPWIDELINKHGPTAEDIADSKSLQRHLAKILFSLGDQFPFIIPLLPKIIRQIAHEISRYFDNENNIACDIREMLKQELRPLLSANKKILLIGHSLGSVIAYDTLWELSHLENLPGKIDLFLTIGSPLGMNYVQRRLMGNQYKKQKQFPCNIQRWVNISSVGDITALDRVFRDDFSHMLKLGIIDSIEDHSEAIYNFFRNDKGLNAHRSYGYLVNPAVGYIISDWWRHSDSAINPQQE</sequence>